<dbReference type="GO" id="GO:0008299">
    <property type="term" value="P:isoprenoid biosynthetic process"/>
    <property type="evidence" value="ECO:0007669"/>
    <property type="project" value="InterPro"/>
</dbReference>
<keyword evidence="5" id="KW-1185">Reference proteome</keyword>
<accession>A0A2T5C6A7</accession>
<evidence type="ECO:0000313" key="4">
    <source>
        <dbReference type="EMBL" id="PTN10485.1"/>
    </source>
</evidence>
<comment type="catalytic activity">
    <reaction evidence="3">
        <text>D-ribitol 5-phosphate + CTP + H(+) = CDP-L-ribitol + diphosphate</text>
        <dbReference type="Rhea" id="RHEA:12456"/>
        <dbReference type="ChEBI" id="CHEBI:15378"/>
        <dbReference type="ChEBI" id="CHEBI:33019"/>
        <dbReference type="ChEBI" id="CHEBI:37563"/>
        <dbReference type="ChEBI" id="CHEBI:57608"/>
        <dbReference type="ChEBI" id="CHEBI:57695"/>
        <dbReference type="EC" id="2.7.7.40"/>
    </reaction>
</comment>
<comment type="function">
    <text evidence="3">Catalyzes the transfer of the cytidylyl group of CTP to D-ribitol 5-phosphate.</text>
</comment>
<dbReference type="PROSITE" id="PS01295">
    <property type="entry name" value="ISPD"/>
    <property type="match status" value="1"/>
</dbReference>
<evidence type="ECO:0000313" key="5">
    <source>
        <dbReference type="Proteomes" id="UP000243525"/>
    </source>
</evidence>
<dbReference type="PANTHER" id="PTHR43015">
    <property type="entry name" value="D-RIBITOL-5-PHOSPHATE CYTIDYLYLTRANSFERASE"/>
    <property type="match status" value="1"/>
</dbReference>
<dbReference type="AlphaFoldDB" id="A0A2T5C6A7"/>
<keyword evidence="1 3" id="KW-0808">Transferase</keyword>
<dbReference type="Pfam" id="PF01128">
    <property type="entry name" value="IspD"/>
    <property type="match status" value="1"/>
</dbReference>
<feature type="site" description="Positions ribitol 5-phosphate for the nucleophilic attack" evidence="3">
    <location>
        <position position="157"/>
    </location>
</feature>
<comment type="similarity">
    <text evidence="3">Belongs to the IspD/TarI cytidylyltransferase family. TarI subfamily.</text>
</comment>
<dbReference type="GO" id="GO:0047349">
    <property type="term" value="F:D-ribitol-5-phosphate cytidylyltransferase activity"/>
    <property type="evidence" value="ECO:0007669"/>
    <property type="project" value="UniProtKB-UniRule"/>
</dbReference>
<sequence>MNIAIIFAGGVGSRMNTKAKPKQFLELHGKAIIIHTIELFENHPGIDGIVISCVAEWIDYLKELLDKFNIKKVVDIVPGGETGQMSIYNGLSAAEKHFPSDSVVLIHDGVRPLINKQIISDNIRQVKKSGSAITTAPTVETFVVIDENYSVTEIPKRALSKLAKAPQSFILADILAVHQQAQKDQIFDSIDSCTLMSMYHKPLTLVEGPVENIKITTPTDYFIFRAIYEARENNQIYGLEE</sequence>
<dbReference type="GO" id="GO:0050518">
    <property type="term" value="F:2-C-methyl-D-erythritol 4-phosphate cytidylyltransferase activity"/>
    <property type="evidence" value="ECO:0007669"/>
    <property type="project" value="UniProtKB-ARBA"/>
</dbReference>
<dbReference type="SUPFAM" id="SSF53448">
    <property type="entry name" value="Nucleotide-diphospho-sugar transferases"/>
    <property type="match status" value="1"/>
</dbReference>
<comment type="caution">
    <text evidence="4">The sequence shown here is derived from an EMBL/GenBank/DDBJ whole genome shotgun (WGS) entry which is preliminary data.</text>
</comment>
<dbReference type="OrthoDB" id="9806837at2"/>
<dbReference type="InterPro" id="IPR034683">
    <property type="entry name" value="IspD/TarI"/>
</dbReference>
<evidence type="ECO:0000256" key="2">
    <source>
        <dbReference type="ARBA" id="ARBA00022695"/>
    </source>
</evidence>
<comment type="caution">
    <text evidence="3">Lacks conserved residue(s) required for the propagation of feature annotation.</text>
</comment>
<feature type="site" description="Transition state stabilizer" evidence="3">
    <location>
        <position position="14"/>
    </location>
</feature>
<dbReference type="EMBL" id="QAAD01000001">
    <property type="protein sequence ID" value="PTN10485.1"/>
    <property type="molecule type" value="Genomic_DNA"/>
</dbReference>
<dbReference type="HAMAP" id="MF_02068">
    <property type="entry name" value="TarI"/>
    <property type="match status" value="1"/>
</dbReference>
<feature type="site" description="Transition state stabilizer" evidence="3">
    <location>
        <position position="22"/>
    </location>
</feature>
<dbReference type="RefSeq" id="WP_107820586.1">
    <property type="nucleotide sequence ID" value="NZ_QAAD01000001.1"/>
</dbReference>
<dbReference type="GO" id="GO:0005829">
    <property type="term" value="C:cytosol"/>
    <property type="evidence" value="ECO:0007669"/>
    <property type="project" value="TreeGrafter"/>
</dbReference>
<reference evidence="4 5" key="1">
    <citation type="submission" date="2018-04" db="EMBL/GenBank/DDBJ databases">
        <title>Genomic Encyclopedia of Archaeal and Bacterial Type Strains, Phase II (KMG-II): from individual species to whole genera.</title>
        <authorList>
            <person name="Goeker M."/>
        </authorList>
    </citation>
    <scope>NUCLEOTIDE SEQUENCE [LARGE SCALE GENOMIC DNA]</scope>
    <source>
        <strain evidence="4 5">DSM 28823</strain>
    </source>
</reference>
<dbReference type="InterPro" id="IPR018294">
    <property type="entry name" value="ISPD_synthase_CS"/>
</dbReference>
<dbReference type="CDD" id="cd02516">
    <property type="entry name" value="CDP-ME_synthetase"/>
    <property type="match status" value="1"/>
</dbReference>
<feature type="binding site" evidence="3">
    <location>
        <begin position="80"/>
        <end position="86"/>
    </location>
    <ligand>
        <name>CTP</name>
        <dbReference type="ChEBI" id="CHEBI:37563"/>
    </ligand>
</feature>
<evidence type="ECO:0000256" key="3">
    <source>
        <dbReference type="HAMAP-Rule" id="MF_02068"/>
    </source>
</evidence>
<dbReference type="PANTHER" id="PTHR43015:SF1">
    <property type="entry name" value="D-RIBITOL-5-PHOSPHATE CYTIDYLYLTRANSFERASE"/>
    <property type="match status" value="1"/>
</dbReference>
<dbReference type="FunFam" id="3.90.550.10:FF:000003">
    <property type="entry name" value="2-C-methyl-D-erythritol 4-phosphate cytidylyltransferase"/>
    <property type="match status" value="1"/>
</dbReference>
<proteinExistence type="inferred from homology"/>
<dbReference type="InterPro" id="IPR034709">
    <property type="entry name" value="TarI"/>
</dbReference>
<evidence type="ECO:0000256" key="1">
    <source>
        <dbReference type="ARBA" id="ARBA00022679"/>
    </source>
</evidence>
<feature type="site" description="Positions ribitol 5-phosphate for the nucleophilic attack" evidence="3">
    <location>
        <position position="214"/>
    </location>
</feature>
<dbReference type="NCBIfam" id="NF001183">
    <property type="entry name" value="PRK00155.1-3"/>
    <property type="match status" value="1"/>
</dbReference>
<dbReference type="Proteomes" id="UP000243525">
    <property type="component" value="Unassembled WGS sequence"/>
</dbReference>
<dbReference type="InterPro" id="IPR029044">
    <property type="entry name" value="Nucleotide-diphossugar_trans"/>
</dbReference>
<dbReference type="Gene3D" id="3.90.550.10">
    <property type="entry name" value="Spore Coat Polysaccharide Biosynthesis Protein SpsA, Chain A"/>
    <property type="match status" value="1"/>
</dbReference>
<organism evidence="4 5">
    <name type="scientific">Mangrovibacterium marinum</name>
    <dbReference type="NCBI Taxonomy" id="1639118"/>
    <lineage>
        <taxon>Bacteria</taxon>
        <taxon>Pseudomonadati</taxon>
        <taxon>Bacteroidota</taxon>
        <taxon>Bacteroidia</taxon>
        <taxon>Marinilabiliales</taxon>
        <taxon>Prolixibacteraceae</taxon>
        <taxon>Mangrovibacterium</taxon>
    </lineage>
</organism>
<protein>
    <recommendedName>
        <fullName evidence="3">Ribitol-5-phosphate cytidylyltransferase</fullName>
        <ecNumber evidence="3">2.7.7.40</ecNumber>
    </recommendedName>
</protein>
<feature type="binding site" evidence="3">
    <location>
        <begin position="7"/>
        <end position="10"/>
    </location>
    <ligand>
        <name>CTP</name>
        <dbReference type="ChEBI" id="CHEBI:37563"/>
    </ligand>
</feature>
<dbReference type="EC" id="2.7.7.40" evidence="3"/>
<name>A0A2T5C6A7_9BACT</name>
<keyword evidence="2 3" id="KW-0548">Nucleotidyltransferase</keyword>
<gene>
    <name evidence="4" type="ORF">C8N47_101134</name>
</gene>